<comment type="caution">
    <text evidence="1">The sequence shown here is derived from an EMBL/GenBank/DDBJ whole genome shotgun (WGS) entry which is preliminary data.</text>
</comment>
<reference evidence="1" key="1">
    <citation type="submission" date="2020-04" db="EMBL/GenBank/DDBJ databases">
        <authorList>
            <person name="Zhang T."/>
        </authorList>
    </citation>
    <scope>NUCLEOTIDE SEQUENCE</scope>
    <source>
        <strain evidence="1">HKST-UBA09</strain>
    </source>
</reference>
<gene>
    <name evidence="1" type="ORF">KC669_01420</name>
</gene>
<evidence type="ECO:0000313" key="2">
    <source>
        <dbReference type="Proteomes" id="UP000714915"/>
    </source>
</evidence>
<name>A0A955LAR5_9BACT</name>
<accession>A0A955LAR5</accession>
<proteinExistence type="predicted"/>
<reference evidence="1" key="2">
    <citation type="journal article" date="2021" name="Microbiome">
        <title>Successional dynamics and alternative stable states in a saline activated sludge microbial community over 9 years.</title>
        <authorList>
            <person name="Wang Y."/>
            <person name="Ye J."/>
            <person name="Ju F."/>
            <person name="Liu L."/>
            <person name="Boyd J.A."/>
            <person name="Deng Y."/>
            <person name="Parks D.H."/>
            <person name="Jiang X."/>
            <person name="Yin X."/>
            <person name="Woodcroft B.J."/>
            <person name="Tyson G.W."/>
            <person name="Hugenholtz P."/>
            <person name="Polz M.F."/>
            <person name="Zhang T."/>
        </authorList>
    </citation>
    <scope>NUCLEOTIDE SEQUENCE</scope>
    <source>
        <strain evidence="1">HKST-UBA09</strain>
    </source>
</reference>
<protein>
    <submittedName>
        <fullName evidence="1">Uncharacterized protein</fullName>
    </submittedName>
</protein>
<organism evidence="1 2">
    <name type="scientific">Candidatus Dojkabacteria bacterium</name>
    <dbReference type="NCBI Taxonomy" id="2099670"/>
    <lineage>
        <taxon>Bacteria</taxon>
        <taxon>Candidatus Dojkabacteria</taxon>
    </lineage>
</organism>
<dbReference type="AlphaFoldDB" id="A0A955LAR5"/>
<dbReference type="EMBL" id="JAGQLF010000011">
    <property type="protein sequence ID" value="MCA9386673.1"/>
    <property type="molecule type" value="Genomic_DNA"/>
</dbReference>
<dbReference type="Proteomes" id="UP000714915">
    <property type="component" value="Unassembled WGS sequence"/>
</dbReference>
<sequence length="143" mass="15525">MEIESKEDYQYETADISHLISGPQLEEVSSYVAKRISLSGDTDQATFNRCLLGAEILGGMGIATNVGYFASINGIPQQYSLLVNGDSAAILLDGSNRAVIPIKSDIPIETNLSERTKKFNEKNAAALESARNFGIDLRRLVEA</sequence>
<evidence type="ECO:0000313" key="1">
    <source>
        <dbReference type="EMBL" id="MCA9386673.1"/>
    </source>
</evidence>